<sequence>MLHRSNSGCRAYAIHEECATILTQQHIHCVHQFAWNCINEQREKAKKEKKKKKREKKKREKEKKKREKEKKKKREKKKYEKKKKKKKKKKKEQKHRLSSSFAAVAGSLWEERWGWGWGMGSVVTVAREDGKGISVVKP</sequence>
<dbReference type="EMBL" id="UYRS01003709">
    <property type="protein sequence ID" value="VDK26469.1"/>
    <property type="molecule type" value="Genomic_DNA"/>
</dbReference>
<protein>
    <submittedName>
        <fullName evidence="4">RING-CH-type domain-containing protein</fullName>
    </submittedName>
</protein>
<feature type="region of interest" description="Disordered" evidence="1">
    <location>
        <begin position="43"/>
        <end position="99"/>
    </location>
</feature>
<name>A0A0R3VZN0_TAEAS</name>
<dbReference type="AlphaFoldDB" id="A0A0R3VZN0"/>
<evidence type="ECO:0000313" key="2">
    <source>
        <dbReference type="EMBL" id="VDK26469.1"/>
    </source>
</evidence>
<dbReference type="WBParaSite" id="TASK_0000287401-mRNA-1">
    <property type="protein sequence ID" value="TASK_0000287401-mRNA-1"/>
    <property type="gene ID" value="TASK_0000287401"/>
</dbReference>
<reference evidence="2 3" key="2">
    <citation type="submission" date="2018-11" db="EMBL/GenBank/DDBJ databases">
        <authorList>
            <consortium name="Pathogen Informatics"/>
        </authorList>
    </citation>
    <scope>NUCLEOTIDE SEQUENCE [LARGE SCALE GENOMIC DNA]</scope>
</reference>
<proteinExistence type="predicted"/>
<accession>A0A0R3VZN0</accession>
<keyword evidence="3" id="KW-1185">Reference proteome</keyword>
<organism evidence="4">
    <name type="scientific">Taenia asiatica</name>
    <name type="common">Asian tapeworm</name>
    <dbReference type="NCBI Taxonomy" id="60517"/>
    <lineage>
        <taxon>Eukaryota</taxon>
        <taxon>Metazoa</taxon>
        <taxon>Spiralia</taxon>
        <taxon>Lophotrochozoa</taxon>
        <taxon>Platyhelminthes</taxon>
        <taxon>Cestoda</taxon>
        <taxon>Eucestoda</taxon>
        <taxon>Cyclophyllidea</taxon>
        <taxon>Taeniidae</taxon>
        <taxon>Taenia</taxon>
    </lineage>
</organism>
<evidence type="ECO:0000256" key="1">
    <source>
        <dbReference type="SAM" id="MobiDB-lite"/>
    </source>
</evidence>
<feature type="compositionally biased region" description="Basic residues" evidence="1">
    <location>
        <begin position="47"/>
        <end position="97"/>
    </location>
</feature>
<evidence type="ECO:0000313" key="3">
    <source>
        <dbReference type="Proteomes" id="UP000282613"/>
    </source>
</evidence>
<evidence type="ECO:0000313" key="4">
    <source>
        <dbReference type="WBParaSite" id="TASK_0000287401-mRNA-1"/>
    </source>
</evidence>
<reference evidence="4" key="1">
    <citation type="submission" date="2017-02" db="UniProtKB">
        <authorList>
            <consortium name="WormBaseParasite"/>
        </authorList>
    </citation>
    <scope>IDENTIFICATION</scope>
</reference>
<gene>
    <name evidence="2" type="ORF">TASK_LOCUS2875</name>
</gene>
<dbReference type="Proteomes" id="UP000282613">
    <property type="component" value="Unassembled WGS sequence"/>
</dbReference>